<comment type="caution">
    <text evidence="1">The sequence shown here is derived from an EMBL/GenBank/DDBJ whole genome shotgun (WGS) entry which is preliminary data.</text>
</comment>
<sequence>MAPEQLHTLLLTEKFGRFDPDHVWSIEDAERMYQELEDSAPTYELDAAAALITEVRQIAEVVRAYGDPPYDHPWGQGISASVPVELHVIAAKLETALRRALLAEQKTLMLLESAQRSLESCAAVHEHGATVAQSLPGDRDFSAVTAGTDAALAPVDLPDEDLCARSIPVVFGVVNSICPPVSLGDKQRRDELRTAWERLGAAAEGLRTTLGSAGRGGAYMLSIQRGIIAGYLETVESRMREAAPASNVIGASDE</sequence>
<organism evidence="1 2">
    <name type="scientific">Mycolicibacterium porcinum</name>
    <dbReference type="NCBI Taxonomy" id="39693"/>
    <lineage>
        <taxon>Bacteria</taxon>
        <taxon>Bacillati</taxon>
        <taxon>Actinomycetota</taxon>
        <taxon>Actinomycetes</taxon>
        <taxon>Mycobacteriales</taxon>
        <taxon>Mycobacteriaceae</taxon>
        <taxon>Mycolicibacterium</taxon>
    </lineage>
</organism>
<keyword evidence="2" id="KW-1185">Reference proteome</keyword>
<evidence type="ECO:0008006" key="3">
    <source>
        <dbReference type="Google" id="ProtNLM"/>
    </source>
</evidence>
<evidence type="ECO:0000313" key="1">
    <source>
        <dbReference type="EMBL" id="MEX3740249.1"/>
    </source>
</evidence>
<dbReference type="EMBL" id="JBDLOU010000040">
    <property type="protein sequence ID" value="MEX3740249.1"/>
    <property type="molecule type" value="Genomic_DNA"/>
</dbReference>
<name>A0ABV3VGC5_9MYCO</name>
<dbReference type="Proteomes" id="UP001558474">
    <property type="component" value="Unassembled WGS sequence"/>
</dbReference>
<protein>
    <recommendedName>
        <fullName evidence="3">ESX-1 secretion-associated protein EspA/EspE-like domain-containing protein</fullName>
    </recommendedName>
</protein>
<accession>A0ABV3VGC5</accession>
<reference evidence="1 2" key="1">
    <citation type="submission" date="2024-04" db="EMBL/GenBank/DDBJ databases">
        <title>Genomic Markers of Mycobacteria.</title>
        <authorList>
            <person name="Soliman M.S."/>
            <person name="Elkholy A."/>
            <person name="Soliman N.S."/>
            <person name="Abbas A."/>
            <person name="Khayrat S."/>
            <person name="Shawky S."/>
        </authorList>
    </citation>
    <scope>NUCLEOTIDE SEQUENCE [LARGE SCALE GENOMIC DNA]</scope>
    <source>
        <strain evidence="1 2">Egy-CU-AM5</strain>
    </source>
</reference>
<gene>
    <name evidence="1" type="ORF">ABFW12_18675</name>
</gene>
<dbReference type="RefSeq" id="WP_368573473.1">
    <property type="nucleotide sequence ID" value="NZ_JBDLOU010000040.1"/>
</dbReference>
<proteinExistence type="predicted"/>
<evidence type="ECO:0000313" key="2">
    <source>
        <dbReference type="Proteomes" id="UP001558474"/>
    </source>
</evidence>